<reference evidence="2" key="1">
    <citation type="submission" date="2022-11" db="UniProtKB">
        <authorList>
            <consortium name="WormBaseParasite"/>
        </authorList>
    </citation>
    <scope>IDENTIFICATION</scope>
</reference>
<dbReference type="WBParaSite" id="nRc.2.0.1.t00892-RA">
    <property type="protein sequence ID" value="nRc.2.0.1.t00892-RA"/>
    <property type="gene ID" value="nRc.2.0.1.g00892"/>
</dbReference>
<sequence>MCILCRKDYGDRFRENELSVGEILTMLDLILCSQEWTAVLPCECRICQKLPPSNRSRVASEEGLKNREQTLDQIRNFVDQKRRTMPCYVENEAERN</sequence>
<evidence type="ECO:0000313" key="2">
    <source>
        <dbReference type="WBParaSite" id="nRc.2.0.1.t00892-RA"/>
    </source>
</evidence>
<organism evidence="1 2">
    <name type="scientific">Romanomermis culicivorax</name>
    <name type="common">Nematode worm</name>
    <dbReference type="NCBI Taxonomy" id="13658"/>
    <lineage>
        <taxon>Eukaryota</taxon>
        <taxon>Metazoa</taxon>
        <taxon>Ecdysozoa</taxon>
        <taxon>Nematoda</taxon>
        <taxon>Enoplea</taxon>
        <taxon>Dorylaimia</taxon>
        <taxon>Mermithida</taxon>
        <taxon>Mermithoidea</taxon>
        <taxon>Mermithidae</taxon>
        <taxon>Romanomermis</taxon>
    </lineage>
</organism>
<protein>
    <submittedName>
        <fullName evidence="2">Uncharacterized protein</fullName>
    </submittedName>
</protein>
<dbReference type="Proteomes" id="UP000887565">
    <property type="component" value="Unplaced"/>
</dbReference>
<accession>A0A915HFS4</accession>
<proteinExistence type="predicted"/>
<name>A0A915HFS4_ROMCU</name>
<evidence type="ECO:0000313" key="1">
    <source>
        <dbReference type="Proteomes" id="UP000887565"/>
    </source>
</evidence>
<dbReference type="AlphaFoldDB" id="A0A915HFS4"/>
<keyword evidence="1" id="KW-1185">Reference proteome</keyword>